<accession>A0A5N4C260</accession>
<dbReference type="AlphaFoldDB" id="A0A5N4C260"/>
<proteinExistence type="predicted"/>
<name>A0A5N4C260_CAMDR</name>
<comment type="caution">
    <text evidence="1">The sequence shown here is derived from an EMBL/GenBank/DDBJ whole genome shotgun (WGS) entry which is preliminary data.</text>
</comment>
<evidence type="ECO:0000313" key="2">
    <source>
        <dbReference type="Proteomes" id="UP000299084"/>
    </source>
</evidence>
<gene>
    <name evidence="1" type="ORF">Cadr_000003398</name>
</gene>
<reference evidence="1 2" key="1">
    <citation type="journal article" date="2019" name="Mol. Ecol. Resour.">
        <title>Improving Illumina assemblies with Hi-C and long reads: an example with the North African dromedary.</title>
        <authorList>
            <person name="Elbers J.P."/>
            <person name="Rogers M.F."/>
            <person name="Perelman P.L."/>
            <person name="Proskuryakova A.A."/>
            <person name="Serdyukova N.A."/>
            <person name="Johnson W.E."/>
            <person name="Horin P."/>
            <person name="Corander J."/>
            <person name="Murphy D."/>
            <person name="Burger P.A."/>
        </authorList>
    </citation>
    <scope>NUCLEOTIDE SEQUENCE [LARGE SCALE GENOMIC DNA]</scope>
    <source>
        <strain evidence="1">Drom800</strain>
        <tissue evidence="1">Blood</tissue>
    </source>
</reference>
<keyword evidence="2" id="KW-1185">Reference proteome</keyword>
<sequence>MCTHRGKTPWRPREKVAHETNPADILISGFWPWDLWTLPRHLRLDNSCLVARVRVASLTLSPKDPTHNELSASVFWMEGSDRSGQIPRYPTRTQMALPQAHKAPQDKTWEGVSEYGVKTNLTSGEMGGRAWPQGREVRKLMGNWEGCMQGLLGPCLAGRQAVVACGVGMWRLDRQVPAVTRGEAETEHRMTP</sequence>
<protein>
    <submittedName>
        <fullName evidence="1">Uncharacterized protein</fullName>
    </submittedName>
</protein>
<dbReference type="EMBL" id="JWIN03000037">
    <property type="protein sequence ID" value="KAB1252938.1"/>
    <property type="molecule type" value="Genomic_DNA"/>
</dbReference>
<organism evidence="1 2">
    <name type="scientific">Camelus dromedarius</name>
    <name type="common">Dromedary</name>
    <name type="synonym">Arabian camel</name>
    <dbReference type="NCBI Taxonomy" id="9838"/>
    <lineage>
        <taxon>Eukaryota</taxon>
        <taxon>Metazoa</taxon>
        <taxon>Chordata</taxon>
        <taxon>Craniata</taxon>
        <taxon>Vertebrata</taxon>
        <taxon>Euteleostomi</taxon>
        <taxon>Mammalia</taxon>
        <taxon>Eutheria</taxon>
        <taxon>Laurasiatheria</taxon>
        <taxon>Artiodactyla</taxon>
        <taxon>Tylopoda</taxon>
        <taxon>Camelidae</taxon>
        <taxon>Camelus</taxon>
    </lineage>
</organism>
<dbReference type="Proteomes" id="UP000299084">
    <property type="component" value="Unassembled WGS sequence"/>
</dbReference>
<evidence type="ECO:0000313" key="1">
    <source>
        <dbReference type="EMBL" id="KAB1252938.1"/>
    </source>
</evidence>